<evidence type="ECO:0000256" key="3">
    <source>
        <dbReference type="ARBA" id="ARBA00022692"/>
    </source>
</evidence>
<proteinExistence type="inferred from homology"/>
<evidence type="ECO:0000256" key="5">
    <source>
        <dbReference type="ARBA" id="ARBA00023136"/>
    </source>
</evidence>
<name>A0A1G5DS76_9FIRM</name>
<dbReference type="InterPro" id="IPR002781">
    <property type="entry name" value="TM_pro_TauE-like"/>
</dbReference>
<feature type="transmembrane region" description="Helical" evidence="6">
    <location>
        <begin position="94"/>
        <end position="113"/>
    </location>
</feature>
<sequence length="121" mass="13188">MILILLGLISGFIGGMGIGGGTILIPGLIFITDLKQQTIQSINLISFIPVAIIALFVHTKNKNVDYKVGVPIIIFGLLGAWFGSSIALKIPSDTLKKLFGVFLLIMGIYEFFYKVKEKKNS</sequence>
<keyword evidence="3 6" id="KW-0812">Transmembrane</keyword>
<keyword evidence="5 6" id="KW-0472">Membrane</keyword>
<reference evidence="7 8" key="1">
    <citation type="submission" date="2016-10" db="EMBL/GenBank/DDBJ databases">
        <authorList>
            <person name="de Groot N.N."/>
        </authorList>
    </citation>
    <scope>NUCLEOTIDE SEQUENCE [LARGE SCALE GENOMIC DNA]</scope>
    <source>
        <strain evidence="7 8">DSM 18978</strain>
    </source>
</reference>
<dbReference type="STRING" id="1120976.SAMN03080606_00991"/>
<organism evidence="7 8">
    <name type="scientific">Alkaliphilus peptidifermentans DSM 18978</name>
    <dbReference type="NCBI Taxonomy" id="1120976"/>
    <lineage>
        <taxon>Bacteria</taxon>
        <taxon>Bacillati</taxon>
        <taxon>Bacillota</taxon>
        <taxon>Clostridia</taxon>
        <taxon>Peptostreptococcales</taxon>
        <taxon>Natronincolaceae</taxon>
        <taxon>Alkaliphilus</taxon>
    </lineage>
</organism>
<dbReference type="Pfam" id="PF01925">
    <property type="entry name" value="TauE"/>
    <property type="match status" value="1"/>
</dbReference>
<feature type="transmembrane region" description="Helical" evidence="6">
    <location>
        <begin position="69"/>
        <end position="88"/>
    </location>
</feature>
<dbReference type="Proteomes" id="UP000198636">
    <property type="component" value="Unassembled WGS sequence"/>
</dbReference>
<keyword evidence="8" id="KW-1185">Reference proteome</keyword>
<comment type="similarity">
    <text evidence="2 6">Belongs to the 4-toluene sulfonate uptake permease (TSUP) (TC 2.A.102) family.</text>
</comment>
<dbReference type="RefSeq" id="WP_091540661.1">
    <property type="nucleotide sequence ID" value="NZ_FMUS01000004.1"/>
</dbReference>
<keyword evidence="6" id="KW-1003">Cell membrane</keyword>
<evidence type="ECO:0000256" key="6">
    <source>
        <dbReference type="RuleBase" id="RU363041"/>
    </source>
</evidence>
<comment type="subcellular location">
    <subcellularLocation>
        <location evidence="6">Cell membrane</location>
        <topology evidence="6">Multi-pass membrane protein</topology>
    </subcellularLocation>
    <subcellularLocation>
        <location evidence="1">Membrane</location>
        <topology evidence="1">Multi-pass membrane protein</topology>
    </subcellularLocation>
</comment>
<dbReference type="InterPro" id="IPR051598">
    <property type="entry name" value="TSUP/Inactive_protease-like"/>
</dbReference>
<evidence type="ECO:0000256" key="2">
    <source>
        <dbReference type="ARBA" id="ARBA00009142"/>
    </source>
</evidence>
<evidence type="ECO:0000313" key="8">
    <source>
        <dbReference type="Proteomes" id="UP000198636"/>
    </source>
</evidence>
<dbReference type="OrthoDB" id="25340at2"/>
<protein>
    <recommendedName>
        <fullName evidence="6">Probable membrane transporter protein</fullName>
    </recommendedName>
</protein>
<feature type="transmembrane region" description="Helical" evidence="6">
    <location>
        <begin position="12"/>
        <end position="32"/>
    </location>
</feature>
<evidence type="ECO:0000256" key="1">
    <source>
        <dbReference type="ARBA" id="ARBA00004141"/>
    </source>
</evidence>
<dbReference type="PANTHER" id="PTHR43701">
    <property type="entry name" value="MEMBRANE TRANSPORTER PROTEIN MJ0441-RELATED"/>
    <property type="match status" value="1"/>
</dbReference>
<accession>A0A1G5DS76</accession>
<dbReference type="PANTHER" id="PTHR43701:SF2">
    <property type="entry name" value="MEMBRANE TRANSPORTER PROTEIN YJNA-RELATED"/>
    <property type="match status" value="1"/>
</dbReference>
<feature type="transmembrane region" description="Helical" evidence="6">
    <location>
        <begin position="38"/>
        <end position="57"/>
    </location>
</feature>
<keyword evidence="4 6" id="KW-1133">Transmembrane helix</keyword>
<dbReference type="EMBL" id="FMUS01000004">
    <property type="protein sequence ID" value="SCY17320.1"/>
    <property type="molecule type" value="Genomic_DNA"/>
</dbReference>
<evidence type="ECO:0000256" key="4">
    <source>
        <dbReference type="ARBA" id="ARBA00022989"/>
    </source>
</evidence>
<dbReference type="AlphaFoldDB" id="A0A1G5DS76"/>
<dbReference type="GO" id="GO:0005886">
    <property type="term" value="C:plasma membrane"/>
    <property type="evidence" value="ECO:0007669"/>
    <property type="project" value="UniProtKB-SubCell"/>
</dbReference>
<gene>
    <name evidence="7" type="ORF">SAMN03080606_00991</name>
</gene>
<evidence type="ECO:0000313" key="7">
    <source>
        <dbReference type="EMBL" id="SCY17320.1"/>
    </source>
</evidence>